<keyword evidence="4" id="KW-1185">Reference proteome</keyword>
<feature type="signal peptide" evidence="2">
    <location>
        <begin position="1"/>
        <end position="21"/>
    </location>
</feature>
<dbReference type="OrthoDB" id="2247385at2759"/>
<dbReference type="PANTHER" id="PTHR11102">
    <property type="entry name" value="SEL-1-LIKE PROTEIN"/>
    <property type="match status" value="1"/>
</dbReference>
<reference evidence="4" key="1">
    <citation type="journal article" date="2023" name="Commun. Biol.">
        <title>Genome analysis of Parmales, the sister group of diatoms, reveals the evolutionary specialization of diatoms from phago-mixotrophs to photoautotrophs.</title>
        <authorList>
            <person name="Ban H."/>
            <person name="Sato S."/>
            <person name="Yoshikawa S."/>
            <person name="Yamada K."/>
            <person name="Nakamura Y."/>
            <person name="Ichinomiya M."/>
            <person name="Sato N."/>
            <person name="Blanc-Mathieu R."/>
            <person name="Endo H."/>
            <person name="Kuwata A."/>
            <person name="Ogata H."/>
        </authorList>
    </citation>
    <scope>NUCLEOTIDE SEQUENCE [LARGE SCALE GENOMIC DNA]</scope>
    <source>
        <strain evidence="4">NIES 3700</strain>
    </source>
</reference>
<dbReference type="Pfam" id="PF08238">
    <property type="entry name" value="Sel1"/>
    <property type="match status" value="6"/>
</dbReference>
<evidence type="ECO:0000313" key="4">
    <source>
        <dbReference type="Proteomes" id="UP001165122"/>
    </source>
</evidence>
<comment type="similarity">
    <text evidence="1">Belongs to the sel-1 family.</text>
</comment>
<proteinExistence type="inferred from homology"/>
<dbReference type="InterPro" id="IPR011990">
    <property type="entry name" value="TPR-like_helical_dom_sf"/>
</dbReference>
<dbReference type="SUPFAM" id="SSF81901">
    <property type="entry name" value="HCP-like"/>
    <property type="match status" value="2"/>
</dbReference>
<dbReference type="AlphaFoldDB" id="A0A9W7FDC0"/>
<feature type="chain" id="PRO_5040909004" evidence="2">
    <location>
        <begin position="22"/>
        <end position="378"/>
    </location>
</feature>
<dbReference type="EMBL" id="BRXW01000145">
    <property type="protein sequence ID" value="GMI10104.1"/>
    <property type="molecule type" value="Genomic_DNA"/>
</dbReference>
<protein>
    <submittedName>
        <fullName evidence="3">Uncharacterized protein</fullName>
    </submittedName>
</protein>
<dbReference type="PANTHER" id="PTHR11102:SF160">
    <property type="entry name" value="ERAD-ASSOCIATED E3 UBIQUITIN-PROTEIN LIGASE COMPONENT HRD3"/>
    <property type="match status" value="1"/>
</dbReference>
<dbReference type="SMART" id="SM00671">
    <property type="entry name" value="SEL1"/>
    <property type="match status" value="5"/>
</dbReference>
<gene>
    <name evidence="3" type="ORF">TrLO_g2353</name>
</gene>
<dbReference type="Gene3D" id="1.25.40.10">
    <property type="entry name" value="Tetratricopeptide repeat domain"/>
    <property type="match status" value="2"/>
</dbReference>
<organism evidence="3 4">
    <name type="scientific">Triparma laevis f. longispina</name>
    <dbReference type="NCBI Taxonomy" id="1714387"/>
    <lineage>
        <taxon>Eukaryota</taxon>
        <taxon>Sar</taxon>
        <taxon>Stramenopiles</taxon>
        <taxon>Ochrophyta</taxon>
        <taxon>Bolidophyceae</taxon>
        <taxon>Parmales</taxon>
        <taxon>Triparmaceae</taxon>
        <taxon>Triparma</taxon>
    </lineage>
</organism>
<comment type="caution">
    <text evidence="3">The sequence shown here is derived from an EMBL/GenBank/DDBJ whole genome shotgun (WGS) entry which is preliminary data.</text>
</comment>
<dbReference type="InterPro" id="IPR050767">
    <property type="entry name" value="Sel1_AlgK"/>
</dbReference>
<evidence type="ECO:0000256" key="1">
    <source>
        <dbReference type="ARBA" id="ARBA00038101"/>
    </source>
</evidence>
<accession>A0A9W7FDC0</accession>
<evidence type="ECO:0000313" key="3">
    <source>
        <dbReference type="EMBL" id="GMI10104.1"/>
    </source>
</evidence>
<evidence type="ECO:0000256" key="2">
    <source>
        <dbReference type="SAM" id="SignalP"/>
    </source>
</evidence>
<keyword evidence="2" id="KW-0732">Signal</keyword>
<dbReference type="InterPro" id="IPR006597">
    <property type="entry name" value="Sel1-like"/>
</dbReference>
<dbReference type="Proteomes" id="UP001165122">
    <property type="component" value="Unassembled WGS sequence"/>
</dbReference>
<sequence>MLRLVFTVLTLLLFQFPLTLSSEFTDSKSEILKDDTSGYKNYASTDTHSSEIPPSTIPEGDYSGSIPKGLTAFEITKEYTPISQKYGIELSTSVPSSHFTSVRNQCEKNNHAESCYFLGLFYLYGLSGLSVSPLSALHNFRKAGRSGHTDSQCAAGILLYYGAEGVQRDSRGSVKYFRLAMEGGNEYGTWLLGRAYYEGRVEGRIDFFEAARLFGLSGVKEAVLHLGLMFEYGLIPSEANEGEEWDGYSSPHKPDYSKAKEMYSEAWEQGVDDAGYYLGLMWAYGRGVEQDFTRAMEIFRQLAVKGHGQGQRYLAIFLVNGHGCDVDYERGRQWFNACEKGGDFRAEELCRVEGEQIEQLLETARERERELTEMYGEL</sequence>
<name>A0A9W7FDC0_9STRA</name>